<dbReference type="Pfam" id="PF18962">
    <property type="entry name" value="Por_Secre_tail"/>
    <property type="match status" value="1"/>
</dbReference>
<feature type="chain" id="PRO_5037273204" evidence="2">
    <location>
        <begin position="22"/>
        <end position="957"/>
    </location>
</feature>
<dbReference type="Gene3D" id="2.60.40.380">
    <property type="entry name" value="Purple acid phosphatase-like, N-terminal"/>
    <property type="match status" value="1"/>
</dbReference>
<evidence type="ECO:0000259" key="4">
    <source>
        <dbReference type="Pfam" id="PF16656"/>
    </source>
</evidence>
<dbReference type="NCBIfam" id="TIGR04183">
    <property type="entry name" value="Por_Secre_tail"/>
    <property type="match status" value="1"/>
</dbReference>
<sequence length="957" mass="103201">MKFSRFVIILYLLIFCQAVYAQNAKITRGPYLQVLTPTSVVVRWQTDQPTVGRIWYGPQTNQLNSNISESQSGVEHSLTIKGLQPSTRYAYAVGYDDKQLGAGDDYYVKTAPVPGDKQSIRLWALGDFGAGNDNQKNVYQSYLNATVNKRADVWVWLGDHAYCCGQEDEYNKYVFSAYPQTLRNLPIFTTPGNHDYADSEVNFNIPYYNLFSFPQQGEAGGVPSGSKSYFSADYGPVHLISLDSQGRQEGQFRLYDTTTTQVQWLKRDLAANKLPWTVVIFHHPPYSKGGRNSDTEEAMRLIRENLTPILERYGVDLVLNGHSHGYERTYRMKGHRGLANTYDKNAYVVENTTGRYDGSPNSCPILTKGQGTVYVVNGSGGQLGGQAVDYPHPAMLYYNNIIGGSMLLDVVENRLDAQFLTSDGSVRDRFTIMKNVAKTTALATEFGDTLQFSASWIGDYRWPGGQTGRSFRYVADKAGAFPISVTDGQQCLTDQFNVTVQAPPRLTAKATGTTSVCPGGTFTVTATPENTTKAAGWQYDVLLSDASGNFATERIVGSGTLATLKATIPAGLPVGSGYRVRVRPRGVPYAELVASDGFAIKAPPTATLTGPATVLQGQPASLTISLTGDGPWTGTLSNGSSLSAFSTTITPAVIPIQVTATTSYSIASVENACGKGTGSGQVAINFLPPKVTAKTVTSVCIGGSFDVTAVSENAYQPENWQYDIILSDATGNFSGDNLVGSGTLASLKATIPANVPAGSAYRVRVRPRGIANPQLVPSDPFTIKPLPTATLTGSMSVLQGQPASLSLAFTGDAPWQGSLSDGTNFLSSVTPTELRVRPAQTTTYSVASVENGCGKGTATGQALINVVIPTEAEKFAGGQLWIYPNPAHDVVRVELTLTQKKDVTLHLRDLQGRSVFQKPFGPVSSLTESIQMPDIVGTYLLTIQVGQEMLTRKIVRE</sequence>
<dbReference type="PANTHER" id="PTHR45867:SF3">
    <property type="entry name" value="ACID PHOSPHATASE TYPE 7"/>
    <property type="match status" value="1"/>
</dbReference>
<protein>
    <submittedName>
        <fullName evidence="6">Metallophosphoesterase</fullName>
    </submittedName>
</protein>
<dbReference type="PANTHER" id="PTHR45867">
    <property type="entry name" value="PURPLE ACID PHOSPHATASE"/>
    <property type="match status" value="1"/>
</dbReference>
<name>A0A926XWE6_9BACT</name>
<dbReference type="InterPro" id="IPR026444">
    <property type="entry name" value="Secre_tail"/>
</dbReference>
<dbReference type="AlphaFoldDB" id="A0A926XWE6"/>
<dbReference type="RefSeq" id="WP_190887905.1">
    <property type="nucleotide sequence ID" value="NZ_JACWZY010000012.1"/>
</dbReference>
<dbReference type="SUPFAM" id="SSF56300">
    <property type="entry name" value="Metallo-dependent phosphatases"/>
    <property type="match status" value="1"/>
</dbReference>
<comment type="caution">
    <text evidence="6">The sequence shown here is derived from an EMBL/GenBank/DDBJ whole genome shotgun (WGS) entry which is preliminary data.</text>
</comment>
<feature type="signal peptide" evidence="2">
    <location>
        <begin position="1"/>
        <end position="21"/>
    </location>
</feature>
<organism evidence="6 7">
    <name type="scientific">Spirosoma profusum</name>
    <dbReference type="NCBI Taxonomy" id="2771354"/>
    <lineage>
        <taxon>Bacteria</taxon>
        <taxon>Pseudomonadati</taxon>
        <taxon>Bacteroidota</taxon>
        <taxon>Cytophagia</taxon>
        <taxon>Cytophagales</taxon>
        <taxon>Cytophagaceae</taxon>
        <taxon>Spirosoma</taxon>
    </lineage>
</organism>
<feature type="domain" description="Calcineurin-like phosphoesterase" evidence="3">
    <location>
        <begin position="120"/>
        <end position="326"/>
    </location>
</feature>
<feature type="domain" description="Purple acid phosphatase N-terminal" evidence="4">
    <location>
        <begin position="34"/>
        <end position="109"/>
    </location>
</feature>
<dbReference type="InterPro" id="IPR004843">
    <property type="entry name" value="Calcineurin-like_PHP"/>
</dbReference>
<dbReference type="Pfam" id="PF00149">
    <property type="entry name" value="Metallophos"/>
    <property type="match status" value="1"/>
</dbReference>
<dbReference type="InterPro" id="IPR029052">
    <property type="entry name" value="Metallo-depent_PP-like"/>
</dbReference>
<dbReference type="Gene3D" id="3.60.21.10">
    <property type="match status" value="1"/>
</dbReference>
<proteinExistence type="predicted"/>
<dbReference type="GO" id="GO:0046872">
    <property type="term" value="F:metal ion binding"/>
    <property type="evidence" value="ECO:0007669"/>
    <property type="project" value="InterPro"/>
</dbReference>
<gene>
    <name evidence="6" type="ORF">IC229_15470</name>
</gene>
<accession>A0A926XWE6</accession>
<reference evidence="6" key="1">
    <citation type="submission" date="2020-09" db="EMBL/GenBank/DDBJ databases">
        <authorList>
            <person name="Kim M.K."/>
        </authorList>
    </citation>
    <scope>NUCLEOTIDE SEQUENCE</scope>
    <source>
        <strain evidence="6">BT702</strain>
    </source>
</reference>
<dbReference type="SUPFAM" id="SSF49363">
    <property type="entry name" value="Purple acid phosphatase, N-terminal domain"/>
    <property type="match status" value="1"/>
</dbReference>
<evidence type="ECO:0000313" key="6">
    <source>
        <dbReference type="EMBL" id="MBD2702049.1"/>
    </source>
</evidence>
<dbReference type="GO" id="GO:0003993">
    <property type="term" value="F:acid phosphatase activity"/>
    <property type="evidence" value="ECO:0007669"/>
    <property type="project" value="InterPro"/>
</dbReference>
<dbReference type="InterPro" id="IPR008963">
    <property type="entry name" value="Purple_acid_Pase-like_N"/>
</dbReference>
<keyword evidence="7" id="KW-1185">Reference proteome</keyword>
<dbReference type="InterPro" id="IPR015914">
    <property type="entry name" value="PAPs_N"/>
</dbReference>
<dbReference type="Proteomes" id="UP000598820">
    <property type="component" value="Unassembled WGS sequence"/>
</dbReference>
<evidence type="ECO:0000259" key="3">
    <source>
        <dbReference type="Pfam" id="PF00149"/>
    </source>
</evidence>
<evidence type="ECO:0000256" key="1">
    <source>
        <dbReference type="ARBA" id="ARBA00022729"/>
    </source>
</evidence>
<evidence type="ECO:0000256" key="2">
    <source>
        <dbReference type="SAM" id="SignalP"/>
    </source>
</evidence>
<dbReference type="EMBL" id="JACWZY010000012">
    <property type="protein sequence ID" value="MBD2702049.1"/>
    <property type="molecule type" value="Genomic_DNA"/>
</dbReference>
<dbReference type="Pfam" id="PF16656">
    <property type="entry name" value="Pur_ac_phosph_N"/>
    <property type="match status" value="1"/>
</dbReference>
<feature type="domain" description="Secretion system C-terminal sorting" evidence="5">
    <location>
        <begin position="882"/>
        <end position="955"/>
    </location>
</feature>
<evidence type="ECO:0000313" key="7">
    <source>
        <dbReference type="Proteomes" id="UP000598820"/>
    </source>
</evidence>
<evidence type="ECO:0000259" key="5">
    <source>
        <dbReference type="Pfam" id="PF18962"/>
    </source>
</evidence>
<keyword evidence="1 2" id="KW-0732">Signal</keyword>